<name>A0ABD3SBL5_9STRA</name>
<dbReference type="AlphaFoldDB" id="A0ABD3SBL5"/>
<reference evidence="8 9" key="1">
    <citation type="submission" date="2024-10" db="EMBL/GenBank/DDBJ databases">
        <title>Updated reference genomes for cyclostephanoid diatoms.</title>
        <authorList>
            <person name="Roberts W.R."/>
            <person name="Alverson A.J."/>
        </authorList>
    </citation>
    <scope>NUCLEOTIDE SEQUENCE [LARGE SCALE GENOMIC DNA]</scope>
    <source>
        <strain evidence="8 9">AJA228-03</strain>
    </source>
</reference>
<evidence type="ECO:0000256" key="1">
    <source>
        <dbReference type="ARBA" id="ARBA00004123"/>
    </source>
</evidence>
<keyword evidence="4" id="KW-0240">DNA-directed RNA polymerase</keyword>
<evidence type="ECO:0000313" key="9">
    <source>
        <dbReference type="Proteomes" id="UP001530377"/>
    </source>
</evidence>
<feature type="compositionally biased region" description="Low complexity" evidence="7">
    <location>
        <begin position="80"/>
        <end position="97"/>
    </location>
</feature>
<keyword evidence="9" id="KW-1185">Reference proteome</keyword>
<dbReference type="InterPro" id="IPR038846">
    <property type="entry name" value="RPC9"/>
</dbReference>
<dbReference type="EMBL" id="JALLPB020000079">
    <property type="protein sequence ID" value="KAL3821933.1"/>
    <property type="molecule type" value="Genomic_DNA"/>
</dbReference>
<dbReference type="SUPFAM" id="SSF47819">
    <property type="entry name" value="HRDC-like"/>
    <property type="match status" value="1"/>
</dbReference>
<dbReference type="PANTHER" id="PTHR15561">
    <property type="entry name" value="CALCITONIN GENE-RELATED PEPTIDE-RECEPTOR COMPONENT PROTEIN"/>
    <property type="match status" value="1"/>
</dbReference>
<comment type="subcellular location">
    <subcellularLocation>
        <location evidence="1">Nucleus</location>
    </subcellularLocation>
</comment>
<keyword evidence="6" id="KW-0539">Nucleus</keyword>
<evidence type="ECO:0000256" key="6">
    <source>
        <dbReference type="ARBA" id="ARBA00023242"/>
    </source>
</evidence>
<dbReference type="InterPro" id="IPR010997">
    <property type="entry name" value="HRDC-like_sf"/>
</dbReference>
<dbReference type="Pfam" id="PF03874">
    <property type="entry name" value="RNA_pol_Rpb4"/>
    <property type="match status" value="1"/>
</dbReference>
<comment type="caution">
    <text evidence="8">The sequence shown here is derived from an EMBL/GenBank/DDBJ whole genome shotgun (WGS) entry which is preliminary data.</text>
</comment>
<dbReference type="PANTHER" id="PTHR15561:SF0">
    <property type="entry name" value="DNA-DIRECTED RNA POLYMERASE III SUBUNIT RPC9"/>
    <property type="match status" value="1"/>
</dbReference>
<keyword evidence="5" id="KW-0804">Transcription</keyword>
<evidence type="ECO:0000256" key="3">
    <source>
        <dbReference type="ARBA" id="ARBA00016672"/>
    </source>
</evidence>
<evidence type="ECO:0000256" key="5">
    <source>
        <dbReference type="ARBA" id="ARBA00023163"/>
    </source>
</evidence>
<gene>
    <name evidence="8" type="ORF">ACHAXA_008973</name>
</gene>
<sequence length="195" mass="20604">MQLLRERIASRRLSNDKDSGSNTGCAGEDGGHGVGGGRNNPFQNRDWIERAVLDHLESSPVGGAGVRLDDAPSLVGRLLSSSSPRTSATSVTASGDGATSGGVGVGAIDSIVGDHDGRDGEQRSSAGGYGLTKAETLQILNHLPTSLVEIHLIIENLEGRDRLNDEGKQLEFLRIISGFSGRPFEEGNEEVEERE</sequence>
<evidence type="ECO:0000256" key="4">
    <source>
        <dbReference type="ARBA" id="ARBA00022478"/>
    </source>
</evidence>
<feature type="region of interest" description="Disordered" evidence="7">
    <location>
        <begin position="78"/>
        <end position="129"/>
    </location>
</feature>
<feature type="region of interest" description="Disordered" evidence="7">
    <location>
        <begin position="9"/>
        <end position="43"/>
    </location>
</feature>
<dbReference type="InterPro" id="IPR005574">
    <property type="entry name" value="Rpb4/RPC9"/>
</dbReference>
<dbReference type="Gene3D" id="1.20.1250.40">
    <property type="match status" value="1"/>
</dbReference>
<comment type="similarity">
    <text evidence="2">Belongs to the eukaryotic RPC9 RNA polymerase subunit family.</text>
</comment>
<dbReference type="GO" id="GO:0000428">
    <property type="term" value="C:DNA-directed RNA polymerase complex"/>
    <property type="evidence" value="ECO:0007669"/>
    <property type="project" value="UniProtKB-KW"/>
</dbReference>
<evidence type="ECO:0000256" key="2">
    <source>
        <dbReference type="ARBA" id="ARBA00006898"/>
    </source>
</evidence>
<dbReference type="InterPro" id="IPR038324">
    <property type="entry name" value="Rpb4/RPC9_sf"/>
</dbReference>
<proteinExistence type="inferred from homology"/>
<organism evidence="8 9">
    <name type="scientific">Cyclostephanos tholiformis</name>
    <dbReference type="NCBI Taxonomy" id="382380"/>
    <lineage>
        <taxon>Eukaryota</taxon>
        <taxon>Sar</taxon>
        <taxon>Stramenopiles</taxon>
        <taxon>Ochrophyta</taxon>
        <taxon>Bacillariophyta</taxon>
        <taxon>Coscinodiscophyceae</taxon>
        <taxon>Thalassiosirophycidae</taxon>
        <taxon>Stephanodiscales</taxon>
        <taxon>Stephanodiscaceae</taxon>
        <taxon>Cyclostephanos</taxon>
    </lineage>
</organism>
<evidence type="ECO:0000256" key="7">
    <source>
        <dbReference type="SAM" id="MobiDB-lite"/>
    </source>
</evidence>
<dbReference type="GO" id="GO:0005634">
    <property type="term" value="C:nucleus"/>
    <property type="evidence" value="ECO:0007669"/>
    <property type="project" value="UniProtKB-SubCell"/>
</dbReference>
<dbReference type="Proteomes" id="UP001530377">
    <property type="component" value="Unassembled WGS sequence"/>
</dbReference>
<feature type="compositionally biased region" description="Basic and acidic residues" evidence="7">
    <location>
        <begin position="9"/>
        <end position="19"/>
    </location>
</feature>
<feature type="compositionally biased region" description="Basic and acidic residues" evidence="7">
    <location>
        <begin position="112"/>
        <end position="122"/>
    </location>
</feature>
<accession>A0ABD3SBL5</accession>
<evidence type="ECO:0000313" key="8">
    <source>
        <dbReference type="EMBL" id="KAL3821933.1"/>
    </source>
</evidence>
<protein>
    <recommendedName>
        <fullName evidence="3">DNA-directed RNA polymerase III subunit RPC9</fullName>
    </recommendedName>
</protein>